<evidence type="ECO:0000313" key="4">
    <source>
        <dbReference type="Proteomes" id="UP000824044"/>
    </source>
</evidence>
<protein>
    <submittedName>
        <fullName evidence="3">Ferrous iron transport protein A</fullName>
    </submittedName>
</protein>
<dbReference type="AlphaFoldDB" id="A0A9D2IVA2"/>
<proteinExistence type="predicted"/>
<reference evidence="3" key="2">
    <citation type="submission" date="2021-04" db="EMBL/GenBank/DDBJ databases">
        <authorList>
            <person name="Gilroy R."/>
        </authorList>
    </citation>
    <scope>NUCLEOTIDE SEQUENCE</scope>
    <source>
        <strain evidence="3">CHK33-5263</strain>
    </source>
</reference>
<sequence>MTLSQTKRGARVAVARVTAERTLLDRLSVLGVRTGAQLFVLKVSARKKVWYVRTPSATIALGAELAGAIEVMA</sequence>
<dbReference type="EMBL" id="DXBS01000072">
    <property type="protein sequence ID" value="HIZ24556.1"/>
    <property type="molecule type" value="Genomic_DNA"/>
</dbReference>
<accession>A0A9D2IVA2</accession>
<dbReference type="Proteomes" id="UP000824044">
    <property type="component" value="Unassembled WGS sequence"/>
</dbReference>
<dbReference type="SMART" id="SM00899">
    <property type="entry name" value="FeoA"/>
    <property type="match status" value="1"/>
</dbReference>
<organism evidence="3 4">
    <name type="scientific">Candidatus Gallimonas intestinigallinarum</name>
    <dbReference type="NCBI Taxonomy" id="2838604"/>
    <lineage>
        <taxon>Bacteria</taxon>
        <taxon>Bacillati</taxon>
        <taxon>Bacillota</taxon>
        <taxon>Clostridia</taxon>
        <taxon>Candidatus Gallimonas</taxon>
    </lineage>
</organism>
<dbReference type="InterPro" id="IPR038157">
    <property type="entry name" value="FeoA_core_dom"/>
</dbReference>
<feature type="domain" description="Ferrous iron transporter FeoA-like" evidence="2">
    <location>
        <begin position="1"/>
        <end position="73"/>
    </location>
</feature>
<dbReference type="Gene3D" id="2.30.30.90">
    <property type="match status" value="1"/>
</dbReference>
<evidence type="ECO:0000256" key="1">
    <source>
        <dbReference type="ARBA" id="ARBA00023004"/>
    </source>
</evidence>
<name>A0A9D2IVA2_9FIRM</name>
<reference evidence="3" key="1">
    <citation type="journal article" date="2021" name="PeerJ">
        <title>Extensive microbial diversity within the chicken gut microbiome revealed by metagenomics and culture.</title>
        <authorList>
            <person name="Gilroy R."/>
            <person name="Ravi A."/>
            <person name="Getino M."/>
            <person name="Pursley I."/>
            <person name="Horton D.L."/>
            <person name="Alikhan N.F."/>
            <person name="Baker D."/>
            <person name="Gharbi K."/>
            <person name="Hall N."/>
            <person name="Watson M."/>
            <person name="Adriaenssens E.M."/>
            <person name="Foster-Nyarko E."/>
            <person name="Jarju S."/>
            <person name="Secka A."/>
            <person name="Antonio M."/>
            <person name="Oren A."/>
            <person name="Chaudhuri R.R."/>
            <person name="La Ragione R."/>
            <person name="Hildebrand F."/>
            <person name="Pallen M.J."/>
        </authorList>
    </citation>
    <scope>NUCLEOTIDE SEQUENCE</scope>
    <source>
        <strain evidence="3">CHK33-5263</strain>
    </source>
</reference>
<keyword evidence="1" id="KW-0408">Iron</keyword>
<evidence type="ECO:0000259" key="2">
    <source>
        <dbReference type="SMART" id="SM00899"/>
    </source>
</evidence>
<dbReference type="InterPro" id="IPR007167">
    <property type="entry name" value="Fe-transptr_FeoA-like"/>
</dbReference>
<dbReference type="SUPFAM" id="SSF50037">
    <property type="entry name" value="C-terminal domain of transcriptional repressors"/>
    <property type="match status" value="1"/>
</dbReference>
<gene>
    <name evidence="3" type="ORF">H9812_03660</name>
</gene>
<comment type="caution">
    <text evidence="3">The sequence shown here is derived from an EMBL/GenBank/DDBJ whole genome shotgun (WGS) entry which is preliminary data.</text>
</comment>
<dbReference type="GO" id="GO:0046914">
    <property type="term" value="F:transition metal ion binding"/>
    <property type="evidence" value="ECO:0007669"/>
    <property type="project" value="InterPro"/>
</dbReference>
<evidence type="ECO:0000313" key="3">
    <source>
        <dbReference type="EMBL" id="HIZ24556.1"/>
    </source>
</evidence>
<dbReference type="InterPro" id="IPR008988">
    <property type="entry name" value="Transcriptional_repressor_C"/>
</dbReference>
<dbReference type="Pfam" id="PF04023">
    <property type="entry name" value="FeoA"/>
    <property type="match status" value="1"/>
</dbReference>